<comment type="pathway">
    <text evidence="8">Carbohydrate acid metabolism; 2-dehydro-3-deoxy-D-gluconate degradation; D-glyceraldehyde 3-phosphate and pyruvate from 2-dehydro-3-deoxy-D-gluconate: step 1/2.</text>
</comment>
<sequence length="309" mass="33636">MLEVVTAGEPLVALVPQEPGHLRGKRLLEVYVGGAEVNVAVALARLGVKVGFVGRVGEDELGAMVEERLRAEGVDLTHFRRAPGFTGLYLREYLPLGQGRVFYYRKGSAGSALAPGAFDPDYLEGVRFLHLSGITPALSPEAWAFSLWAMEEAKRRGVRVSLDVNYRQTLWPPEEARHFLERALPGVGLLFLSEEEAELLFGRVEEALRVLSAPEVVLKRGAKGAWAFLEGERVEGLPFPVDAVDPVGAGDAFAAGYLAGAVWGFGVEERLRLANLLGASVAACRGDHEGAPYREDLEALLQENKTFKR</sequence>
<evidence type="ECO:0000256" key="6">
    <source>
        <dbReference type="ARBA" id="ARBA00022840"/>
    </source>
</evidence>
<protein>
    <recommendedName>
        <fullName evidence="10">2-keto-3-deoxygluconokinase</fullName>
    </recommendedName>
    <alternativeName>
        <fullName evidence="11">3-deoxy-2-oxo-D-gluconate kinase</fullName>
    </alternativeName>
    <alternativeName>
        <fullName evidence="9">KDG kinase</fullName>
    </alternativeName>
</protein>
<dbReference type="PANTHER" id="PTHR43320">
    <property type="entry name" value="SUGAR KINASE"/>
    <property type="match status" value="1"/>
</dbReference>
<dbReference type="GO" id="GO:0008673">
    <property type="term" value="F:2-dehydro-3-deoxygluconokinase activity"/>
    <property type="evidence" value="ECO:0007669"/>
    <property type="project" value="UniProtKB-ARBA"/>
</dbReference>
<gene>
    <name evidence="13" type="primary">kdgK</name>
    <name evidence="13" type="ORF">TTHNP4_00247</name>
</gene>
<keyword evidence="5 13" id="KW-0418">Kinase</keyword>
<accession>A0A3P4AW64</accession>
<dbReference type="FunFam" id="3.40.1190.20:FF:000088">
    <property type="entry name" value="2-dehydro-3-deoxygluconokinase"/>
    <property type="match status" value="1"/>
</dbReference>
<keyword evidence="4" id="KW-0547">Nucleotide-binding</keyword>
<dbReference type="InterPro" id="IPR052700">
    <property type="entry name" value="Carb_kinase_PfkB-like"/>
</dbReference>
<geneLocation type="plasmid" evidence="13 14">
    <name>4</name>
</geneLocation>
<dbReference type="RefSeq" id="WP_124105709.1">
    <property type="nucleotide sequence ID" value="NZ_LR027520.1"/>
</dbReference>
<evidence type="ECO:0000313" key="13">
    <source>
        <dbReference type="EMBL" id="VCU54839.1"/>
    </source>
</evidence>
<evidence type="ECO:0000256" key="2">
    <source>
        <dbReference type="ARBA" id="ARBA00011165"/>
    </source>
</evidence>
<evidence type="ECO:0000256" key="1">
    <source>
        <dbReference type="ARBA" id="ARBA00010688"/>
    </source>
</evidence>
<organism evidence="13 14">
    <name type="scientific">Thermus thermophilus</name>
    <dbReference type="NCBI Taxonomy" id="274"/>
    <lineage>
        <taxon>Bacteria</taxon>
        <taxon>Thermotogati</taxon>
        <taxon>Deinococcota</taxon>
        <taxon>Deinococci</taxon>
        <taxon>Thermales</taxon>
        <taxon>Thermaceae</taxon>
        <taxon>Thermus</taxon>
    </lineage>
</organism>
<dbReference type="Gene3D" id="3.40.1190.20">
    <property type="match status" value="1"/>
</dbReference>
<dbReference type="AlphaFoldDB" id="A0A3P4AW64"/>
<evidence type="ECO:0000256" key="4">
    <source>
        <dbReference type="ARBA" id="ARBA00022741"/>
    </source>
</evidence>
<dbReference type="EMBL" id="LR027520">
    <property type="protein sequence ID" value="VCU54839.1"/>
    <property type="molecule type" value="Genomic_DNA"/>
</dbReference>
<dbReference type="Proteomes" id="UP000279841">
    <property type="component" value="Plasmid 4"/>
</dbReference>
<feature type="domain" description="Carbohydrate kinase PfkB" evidence="12">
    <location>
        <begin position="26"/>
        <end position="290"/>
    </location>
</feature>
<evidence type="ECO:0000313" key="14">
    <source>
        <dbReference type="Proteomes" id="UP000279841"/>
    </source>
</evidence>
<dbReference type="CDD" id="cd01166">
    <property type="entry name" value="KdgK"/>
    <property type="match status" value="1"/>
</dbReference>
<dbReference type="InterPro" id="IPR029056">
    <property type="entry name" value="Ribokinase-like"/>
</dbReference>
<evidence type="ECO:0000256" key="8">
    <source>
        <dbReference type="ARBA" id="ARBA00043951"/>
    </source>
</evidence>
<evidence type="ECO:0000256" key="10">
    <source>
        <dbReference type="ARBA" id="ARBA00075711"/>
    </source>
</evidence>
<keyword evidence="13" id="KW-0614">Plasmid</keyword>
<dbReference type="InterPro" id="IPR011611">
    <property type="entry name" value="PfkB_dom"/>
</dbReference>
<dbReference type="GO" id="GO:0005524">
    <property type="term" value="F:ATP binding"/>
    <property type="evidence" value="ECO:0007669"/>
    <property type="project" value="UniProtKB-KW"/>
</dbReference>
<evidence type="ECO:0000256" key="11">
    <source>
        <dbReference type="ARBA" id="ARBA00080545"/>
    </source>
</evidence>
<name>A0A3P4AW64_THETH</name>
<evidence type="ECO:0000259" key="12">
    <source>
        <dbReference type="Pfam" id="PF00294"/>
    </source>
</evidence>
<evidence type="ECO:0000256" key="7">
    <source>
        <dbReference type="ARBA" id="ARBA00023277"/>
    </source>
</evidence>
<evidence type="ECO:0000256" key="9">
    <source>
        <dbReference type="ARBA" id="ARBA00044254"/>
    </source>
</evidence>
<keyword evidence="6" id="KW-0067">ATP-binding</keyword>
<evidence type="ECO:0000256" key="5">
    <source>
        <dbReference type="ARBA" id="ARBA00022777"/>
    </source>
</evidence>
<dbReference type="InterPro" id="IPR002173">
    <property type="entry name" value="Carboh/pur_kinase_PfkB_CS"/>
</dbReference>
<keyword evidence="7" id="KW-0119">Carbohydrate metabolism</keyword>
<proteinExistence type="inferred from homology"/>
<reference evidence="13 14" key="1">
    <citation type="submission" date="2018-10" db="EMBL/GenBank/DDBJ databases">
        <authorList>
            <person name="Peiro R."/>
            <person name="Begona"/>
            <person name="Cbmso G."/>
            <person name="Lopez M."/>
            <person name="Gonzalez S."/>
            <person name="Sacristan E."/>
            <person name="Castillo E."/>
        </authorList>
    </citation>
    <scope>NUCLEOTIDE SEQUENCE [LARGE SCALE GENOMIC DNA]</scope>
    <source>
        <strain evidence="13">TTHNAR1</strain>
        <plasmid evidence="14">4</plasmid>
    </source>
</reference>
<evidence type="ECO:0000256" key="3">
    <source>
        <dbReference type="ARBA" id="ARBA00022679"/>
    </source>
</evidence>
<dbReference type="Pfam" id="PF00294">
    <property type="entry name" value="PfkB"/>
    <property type="match status" value="1"/>
</dbReference>
<keyword evidence="3" id="KW-0808">Transferase</keyword>
<comment type="subunit">
    <text evidence="2">Homohexamer; trimer of dimers.</text>
</comment>
<dbReference type="PANTHER" id="PTHR43320:SF2">
    <property type="entry name" value="2-DEHYDRO-3-DEOXYGLUCONOKINASE_2-DEHYDRO-3-DEOXYGALACTONOKINASE"/>
    <property type="match status" value="1"/>
</dbReference>
<dbReference type="PROSITE" id="PS00584">
    <property type="entry name" value="PFKB_KINASES_2"/>
    <property type="match status" value="1"/>
</dbReference>
<comment type="similarity">
    <text evidence="1">Belongs to the carbohydrate kinase PfkB family.</text>
</comment>
<dbReference type="SUPFAM" id="SSF53613">
    <property type="entry name" value="Ribokinase-like"/>
    <property type="match status" value="1"/>
</dbReference>